<evidence type="ECO:0000313" key="1">
    <source>
        <dbReference type="EMBL" id="WUR02607.1"/>
    </source>
</evidence>
<proteinExistence type="predicted"/>
<name>A0AAX4J9F5_9MICR</name>
<sequence length="116" mass="13460">MFYLFFINIITAIQLKKEEIDKVIVLTNNGQSHVIDKNTILQREVNEYFIPANLFMPEDSDENNETRPILINQKPPAFKKKKSQCSISKTVKIKSTFNGKIGVNFIKIYNIFDFQG</sequence>
<gene>
    <name evidence="1" type="ORF">VNE69_02131</name>
</gene>
<reference evidence="1" key="1">
    <citation type="journal article" date="2024" name="BMC Genomics">
        <title>Functional annotation of a divergent genome using sequence and structure-based similarity.</title>
        <authorList>
            <person name="Svedberg D."/>
            <person name="Winiger R.R."/>
            <person name="Berg A."/>
            <person name="Sharma H."/>
            <person name="Tellgren-Roth C."/>
            <person name="Debrunner-Vossbrinck B.A."/>
            <person name="Vossbrinck C.R."/>
            <person name="Barandun J."/>
        </authorList>
    </citation>
    <scope>NUCLEOTIDE SEQUENCE</scope>
    <source>
        <strain evidence="1">Illinois isolate</strain>
    </source>
</reference>
<evidence type="ECO:0000313" key="2">
    <source>
        <dbReference type="Proteomes" id="UP001334084"/>
    </source>
</evidence>
<dbReference type="GeneID" id="90540421"/>
<dbReference type="AlphaFoldDB" id="A0AAX4J9F5"/>
<dbReference type="RefSeq" id="XP_065328752.1">
    <property type="nucleotide sequence ID" value="XM_065472680.1"/>
</dbReference>
<dbReference type="Proteomes" id="UP001334084">
    <property type="component" value="Chromosome 2"/>
</dbReference>
<dbReference type="KEGG" id="vnx:VNE69_02131"/>
<protein>
    <submittedName>
        <fullName evidence="1">SP-containing protein</fullName>
    </submittedName>
</protein>
<organism evidence="1 2">
    <name type="scientific">Vairimorpha necatrix</name>
    <dbReference type="NCBI Taxonomy" id="6039"/>
    <lineage>
        <taxon>Eukaryota</taxon>
        <taxon>Fungi</taxon>
        <taxon>Fungi incertae sedis</taxon>
        <taxon>Microsporidia</taxon>
        <taxon>Nosematidae</taxon>
        <taxon>Vairimorpha</taxon>
    </lineage>
</organism>
<accession>A0AAX4J9F5</accession>
<dbReference type="EMBL" id="CP142727">
    <property type="protein sequence ID" value="WUR02607.1"/>
    <property type="molecule type" value="Genomic_DNA"/>
</dbReference>
<keyword evidence="2" id="KW-1185">Reference proteome</keyword>